<evidence type="ECO:0000313" key="3">
    <source>
        <dbReference type="EMBL" id="QTX31966.1"/>
    </source>
</evidence>
<keyword evidence="4" id="KW-1185">Reference proteome</keyword>
<dbReference type="InterPro" id="IPR012166">
    <property type="entry name" value="Uncharacterised_RocB"/>
</dbReference>
<keyword evidence="1" id="KW-0378">Hydrolase</keyword>
<dbReference type="PROSITE" id="PS00758">
    <property type="entry name" value="ARGE_DAPE_CPG2_1"/>
    <property type="match status" value="1"/>
</dbReference>
<evidence type="ECO:0000256" key="1">
    <source>
        <dbReference type="ARBA" id="ARBA00022801"/>
    </source>
</evidence>
<organism evidence="3 4">
    <name type="scientific">Aminithiophilus ramosus</name>
    <dbReference type="NCBI Taxonomy" id="3029084"/>
    <lineage>
        <taxon>Bacteria</taxon>
        <taxon>Thermotogati</taxon>
        <taxon>Synergistota</taxon>
        <taxon>Synergistia</taxon>
        <taxon>Synergistales</taxon>
        <taxon>Aminithiophilaceae</taxon>
        <taxon>Aminithiophilus</taxon>
    </lineage>
</organism>
<dbReference type="RefSeq" id="WP_274373167.1">
    <property type="nucleotide sequence ID" value="NZ_CP072943.1"/>
</dbReference>
<dbReference type="InterPro" id="IPR001261">
    <property type="entry name" value="ArgE/DapE_CS"/>
</dbReference>
<dbReference type="KEGG" id="aram:KAR29_11690"/>
<dbReference type="SUPFAM" id="SSF53187">
    <property type="entry name" value="Zn-dependent exopeptidases"/>
    <property type="match status" value="1"/>
</dbReference>
<dbReference type="PANTHER" id="PTHR43808:SF27">
    <property type="entry name" value="PROTEIN ROCB"/>
    <property type="match status" value="1"/>
</dbReference>
<dbReference type="GO" id="GO:0016787">
    <property type="term" value="F:hydrolase activity"/>
    <property type="evidence" value="ECO:0007669"/>
    <property type="project" value="UniProtKB-KW"/>
</dbReference>
<accession>A0A9Q7A6V4</accession>
<dbReference type="PIRSF" id="PIRSF010386">
    <property type="entry name" value="RocB"/>
    <property type="match status" value="1"/>
</dbReference>
<proteinExistence type="predicted"/>
<evidence type="ECO:0000313" key="4">
    <source>
        <dbReference type="Proteomes" id="UP000671879"/>
    </source>
</evidence>
<dbReference type="Gene3D" id="3.40.630.10">
    <property type="entry name" value="Zn peptidases"/>
    <property type="match status" value="1"/>
</dbReference>
<evidence type="ECO:0000256" key="2">
    <source>
        <dbReference type="ARBA" id="ARBA00022833"/>
    </source>
</evidence>
<gene>
    <name evidence="3" type="ORF">KAR29_11690</name>
</gene>
<dbReference type="AlphaFoldDB" id="A0A9Q7A6V4"/>
<name>A0A9Q7A6V4_9BACT</name>
<dbReference type="Pfam" id="PF01546">
    <property type="entry name" value="Peptidase_M20"/>
    <property type="match status" value="1"/>
</dbReference>
<reference evidence="4" key="1">
    <citation type="submission" date="2021-04" db="EMBL/GenBank/DDBJ databases">
        <title>A novel Synergistetes isolate from a pyrite-forming mixed culture.</title>
        <authorList>
            <person name="Bunk B."/>
            <person name="Sproer C."/>
            <person name="Spring S."/>
            <person name="Pester M."/>
        </authorList>
    </citation>
    <scope>NUCLEOTIDE SEQUENCE [LARGE SCALE GENOMIC DNA]</scope>
    <source>
        <strain evidence="4">J.5.4.2-T.3.5.2</strain>
    </source>
</reference>
<sequence>MLSNERKNLYPLLLDLVAVPSVSATEGEKAAARLVFDRLAELPYFAGHREDLRLLPVEGDALGRSNVWALVRAEPPTARTVLLMGHMDVVDVDAYGPLRDRAFDAEGLTRALAGRELAPSVRADLDSGDYLFGRGTMDMKCGLALEMGLLAEAAADRGRFPVNVAFLAVFDEENGSAGMRGAIAHLARLQEEGLDFVAAVDTEPSDLGGGERPSRNLFLGTVGKIMPFFLCAGKAAHVGTCYDGISADLIASCLNLELEGNVDLADGARGERFTPPVCLMERDLRRTYSVTVSERALAYYNVLTVTRTPREVLDLMVASARRALSTALDRHSASARAFFALRGETWPAPDWSPDVLTVADLIGKLGFDAARSILEERLASLPSGGDEREASIALAEALLDASGLPGPLVVVGFLPCYYPHRGNGRSTAKERRLLSAARKVRERARKEFGEEIRLVEYFSGICDLSYFGFDGDAAALEALAANTPGWGRVYDLPLAALASLDMPIVNFGPSGKDAHKTTERLELSFSLERAPRLLETLLDGLGSATIDE</sequence>
<dbReference type="Proteomes" id="UP000671879">
    <property type="component" value="Chromosome"/>
</dbReference>
<dbReference type="InterPro" id="IPR050072">
    <property type="entry name" value="Peptidase_M20A"/>
</dbReference>
<dbReference type="EMBL" id="CP072943">
    <property type="protein sequence ID" value="QTX31966.1"/>
    <property type="molecule type" value="Genomic_DNA"/>
</dbReference>
<dbReference type="InterPro" id="IPR002933">
    <property type="entry name" value="Peptidase_M20"/>
</dbReference>
<protein>
    <submittedName>
        <fullName evidence="3">M20/M25/M40 family metallo-hydrolase</fullName>
    </submittedName>
</protein>
<keyword evidence="2" id="KW-0862">Zinc</keyword>
<dbReference type="PANTHER" id="PTHR43808">
    <property type="entry name" value="ACETYLORNITHINE DEACETYLASE"/>
    <property type="match status" value="1"/>
</dbReference>